<feature type="compositionally biased region" description="Polar residues" evidence="1">
    <location>
        <begin position="1"/>
        <end position="11"/>
    </location>
</feature>
<evidence type="ECO:0000256" key="1">
    <source>
        <dbReference type="SAM" id="MobiDB-lite"/>
    </source>
</evidence>
<protein>
    <submittedName>
        <fullName evidence="2">Uncharacterized protein</fullName>
    </submittedName>
</protein>
<sequence>MGRLTVGSQKGTDIHPNGPHTVCAAPADEVSGALPAFLGG</sequence>
<evidence type="ECO:0000313" key="3">
    <source>
        <dbReference type="Proteomes" id="UP001500432"/>
    </source>
</evidence>
<accession>A0ABP5NP35</accession>
<evidence type="ECO:0000313" key="2">
    <source>
        <dbReference type="EMBL" id="GAA2201319.1"/>
    </source>
</evidence>
<proteinExistence type="predicted"/>
<dbReference type="RefSeq" id="WP_344300097.1">
    <property type="nucleotide sequence ID" value="NZ_BAAAQW010000006.1"/>
</dbReference>
<reference evidence="3" key="1">
    <citation type="journal article" date="2019" name="Int. J. Syst. Evol. Microbiol.">
        <title>The Global Catalogue of Microorganisms (GCM) 10K type strain sequencing project: providing services to taxonomists for standard genome sequencing and annotation.</title>
        <authorList>
            <consortium name="The Broad Institute Genomics Platform"/>
            <consortium name="The Broad Institute Genome Sequencing Center for Infectious Disease"/>
            <person name="Wu L."/>
            <person name="Ma J."/>
        </authorList>
    </citation>
    <scope>NUCLEOTIDE SEQUENCE [LARGE SCALE GENOMIC DNA]</scope>
    <source>
        <strain evidence="3">JCM 16034</strain>
    </source>
</reference>
<dbReference type="Proteomes" id="UP001500432">
    <property type="component" value="Unassembled WGS sequence"/>
</dbReference>
<comment type="caution">
    <text evidence="2">The sequence shown here is derived from an EMBL/GenBank/DDBJ whole genome shotgun (WGS) entry which is preliminary data.</text>
</comment>
<name>A0ABP5NP35_9MICC</name>
<gene>
    <name evidence="2" type="ORF">GCM10009849_25350</name>
</gene>
<feature type="region of interest" description="Disordered" evidence="1">
    <location>
        <begin position="1"/>
        <end position="21"/>
    </location>
</feature>
<dbReference type="EMBL" id="BAAAQW010000006">
    <property type="protein sequence ID" value="GAA2201319.1"/>
    <property type="molecule type" value="Genomic_DNA"/>
</dbReference>
<organism evidence="2 3">
    <name type="scientific">Sinomonas flava</name>
    <dbReference type="NCBI Taxonomy" id="496857"/>
    <lineage>
        <taxon>Bacteria</taxon>
        <taxon>Bacillati</taxon>
        <taxon>Actinomycetota</taxon>
        <taxon>Actinomycetes</taxon>
        <taxon>Micrococcales</taxon>
        <taxon>Micrococcaceae</taxon>
        <taxon>Sinomonas</taxon>
    </lineage>
</organism>
<keyword evidence="3" id="KW-1185">Reference proteome</keyword>